<organism evidence="8 9">
    <name type="scientific">Chryseobacterium angstadtii</name>
    <dbReference type="NCBI Taxonomy" id="558151"/>
    <lineage>
        <taxon>Bacteria</taxon>
        <taxon>Pseudomonadati</taxon>
        <taxon>Bacteroidota</taxon>
        <taxon>Flavobacteriia</taxon>
        <taxon>Flavobacteriales</taxon>
        <taxon>Weeksellaceae</taxon>
        <taxon>Chryseobacterium group</taxon>
        <taxon>Chryseobacterium</taxon>
    </lineage>
</organism>
<dbReference type="PANTHER" id="PTHR43806">
    <property type="entry name" value="PEPTIDASE S8"/>
    <property type="match status" value="1"/>
</dbReference>
<evidence type="ECO:0000256" key="3">
    <source>
        <dbReference type="ARBA" id="ARBA00022729"/>
    </source>
</evidence>
<dbReference type="InterPro" id="IPR050131">
    <property type="entry name" value="Peptidase_S8_subtilisin-like"/>
</dbReference>
<keyword evidence="5" id="KW-0720">Serine protease</keyword>
<evidence type="ECO:0000256" key="4">
    <source>
        <dbReference type="ARBA" id="ARBA00022801"/>
    </source>
</evidence>
<dbReference type="InterPro" id="IPR023828">
    <property type="entry name" value="Peptidase_S8_Ser-AS"/>
</dbReference>
<feature type="domain" description="Peptidase S8/S53" evidence="6">
    <location>
        <begin position="136"/>
        <end position="465"/>
    </location>
</feature>
<dbReference type="Proteomes" id="UP000036261">
    <property type="component" value="Unassembled WGS sequence"/>
</dbReference>
<dbReference type="SUPFAM" id="SSF52743">
    <property type="entry name" value="Subtilisin-like"/>
    <property type="match status" value="1"/>
</dbReference>
<dbReference type="SUPFAM" id="SSF49785">
    <property type="entry name" value="Galactose-binding domain-like"/>
    <property type="match status" value="1"/>
</dbReference>
<keyword evidence="9" id="KW-1185">Reference proteome</keyword>
<dbReference type="GO" id="GO:0005615">
    <property type="term" value="C:extracellular space"/>
    <property type="evidence" value="ECO:0007669"/>
    <property type="project" value="TreeGrafter"/>
</dbReference>
<feature type="domain" description="Secretion system C-terminal sorting" evidence="7">
    <location>
        <begin position="644"/>
        <end position="707"/>
    </location>
</feature>
<evidence type="ECO:0000256" key="1">
    <source>
        <dbReference type="ARBA" id="ARBA00011073"/>
    </source>
</evidence>
<comment type="caution">
    <text evidence="8">The sequence shown here is derived from an EMBL/GenBank/DDBJ whole genome shotgun (WGS) entry which is preliminary data.</text>
</comment>
<dbReference type="OrthoDB" id="9792152at2"/>
<keyword evidence="2" id="KW-0645">Protease</keyword>
<evidence type="ECO:0000259" key="7">
    <source>
        <dbReference type="Pfam" id="PF18962"/>
    </source>
</evidence>
<dbReference type="InterPro" id="IPR036852">
    <property type="entry name" value="Peptidase_S8/S53_dom_sf"/>
</dbReference>
<protein>
    <submittedName>
        <fullName evidence="8">Secretion protein Por</fullName>
    </submittedName>
</protein>
<dbReference type="PANTHER" id="PTHR43806:SF11">
    <property type="entry name" value="CEREVISIN-RELATED"/>
    <property type="match status" value="1"/>
</dbReference>
<name>A0A0J7I0R8_9FLAO</name>
<dbReference type="InterPro" id="IPR026444">
    <property type="entry name" value="Secre_tail"/>
</dbReference>
<reference evidence="8 9" key="1">
    <citation type="journal article" date="2013" name="Int. J. Syst. Evol. Microbiol.">
        <title>Chryseobacterium angstadtii sp. nov., isolated from a newt tank.</title>
        <authorList>
            <person name="Kirk K.E."/>
            <person name="Hoffman J.A."/>
            <person name="Smith K.A."/>
            <person name="Strahan B.L."/>
            <person name="Failor K.C."/>
            <person name="Krebs J.E."/>
            <person name="Gale A.N."/>
            <person name="Do T.D."/>
            <person name="Sontag T.C."/>
            <person name="Batties A.M."/>
            <person name="Mistiszyn K."/>
            <person name="Newman J.D."/>
        </authorList>
    </citation>
    <scope>NUCLEOTIDE SEQUENCE [LARGE SCALE GENOMIC DNA]</scope>
    <source>
        <strain evidence="8 9">KM</strain>
    </source>
</reference>
<evidence type="ECO:0000256" key="5">
    <source>
        <dbReference type="ARBA" id="ARBA00022825"/>
    </source>
</evidence>
<dbReference type="PROSITE" id="PS00138">
    <property type="entry name" value="SUBTILASE_SER"/>
    <property type="match status" value="1"/>
</dbReference>
<dbReference type="AlphaFoldDB" id="A0A0J7I0R8"/>
<gene>
    <name evidence="8" type="ORF">ACM46_17405</name>
</gene>
<dbReference type="PATRIC" id="fig|558151.6.peg.3680"/>
<evidence type="ECO:0000256" key="2">
    <source>
        <dbReference type="ARBA" id="ARBA00022670"/>
    </source>
</evidence>
<dbReference type="Gene3D" id="2.60.120.380">
    <property type="match status" value="1"/>
</dbReference>
<keyword evidence="3" id="KW-0732">Signal</keyword>
<dbReference type="InterPro" id="IPR000209">
    <property type="entry name" value="Peptidase_S8/S53_dom"/>
</dbReference>
<evidence type="ECO:0000259" key="6">
    <source>
        <dbReference type="Pfam" id="PF00082"/>
    </source>
</evidence>
<proteinExistence type="inferred from homology"/>
<dbReference type="Pfam" id="PF18962">
    <property type="entry name" value="Por_Secre_tail"/>
    <property type="match status" value="1"/>
</dbReference>
<dbReference type="STRING" id="558151.ACM46_17405"/>
<dbReference type="GO" id="GO:0006508">
    <property type="term" value="P:proteolysis"/>
    <property type="evidence" value="ECO:0007669"/>
    <property type="project" value="UniProtKB-KW"/>
</dbReference>
<sequence>MKKIFIPIGILTLIVTNAQNNEILLQQLEKEKIENKTKFETYVSKKYGSDRSPEILKEIEEKKITLAGFLPGNKPYFLQAEDLDQVLNSNTDFLQDGTVTGLTGSFNGENIKFTIFDGSTVGGAARVYANHVLFNNIPNRITNKENSTLIYGDHATSVSGFIGSKNYPFTFTLNDGTTRQVNFKGIAPNSFIDAYSFGTTTLPGDTSSSNVFQKILIAQPNISNHSYGTNQGWGIAAVSGATAWVWNGSFTSPNTYYDAQGTYHTGDKNYDQIVYNNPSYIIVKSSGNFFGNGPGADNLKRYYTNAAGAYVEFSATDTLPPVNCVQGYDCIGIGSLGKNIIVVGANDRITANGGRYTAASDVIHSSYSSAGPRDDGGIKPDISTVGTDVASPTTANNTTGSNSVTIGSGTSYSAPIVTGIIGLWTQINKQLFAGSLLNAASAKTLMIHSALEAGNIGPDPQFGWGFINAKKGAELLVGKSNNTVLFNDETLNNNTPNIKKVIASGSEPLKITLSWVDPEFTNFDNEWASNNNNRNSKLINDIDVRITDMVTNAVYTPWKLDALSPMTPATKGDNTVDNVEQVIVDAPVAGRIYKIEISHKGTLKNNSGAAAPQNYSILTTGYTQVLGTQENAYLTNIAIAPTVTKDIVNILKAPKKSTYTVYDLSGKKLRNGMIKSDKEYVDLSAYNKGIYIIEINTGKEVISKKVIKE</sequence>
<accession>A0A0J7I0R8</accession>
<dbReference type="Pfam" id="PF00082">
    <property type="entry name" value="Peptidase_S8"/>
    <property type="match status" value="1"/>
</dbReference>
<dbReference type="InterPro" id="IPR008979">
    <property type="entry name" value="Galactose-bd-like_sf"/>
</dbReference>
<dbReference type="Gene3D" id="3.40.50.200">
    <property type="entry name" value="Peptidase S8/S53 domain"/>
    <property type="match status" value="1"/>
</dbReference>
<evidence type="ECO:0000313" key="9">
    <source>
        <dbReference type="Proteomes" id="UP000036261"/>
    </source>
</evidence>
<evidence type="ECO:0000313" key="8">
    <source>
        <dbReference type="EMBL" id="KMQ60028.1"/>
    </source>
</evidence>
<dbReference type="NCBIfam" id="TIGR04183">
    <property type="entry name" value="Por_Secre_tail"/>
    <property type="match status" value="1"/>
</dbReference>
<dbReference type="GO" id="GO:0004252">
    <property type="term" value="F:serine-type endopeptidase activity"/>
    <property type="evidence" value="ECO:0007669"/>
    <property type="project" value="InterPro"/>
</dbReference>
<dbReference type="RefSeq" id="WP_048507966.1">
    <property type="nucleotide sequence ID" value="NZ_LFND01000006.1"/>
</dbReference>
<keyword evidence="4" id="KW-0378">Hydrolase</keyword>
<comment type="similarity">
    <text evidence="1">Belongs to the peptidase S8 family.</text>
</comment>
<dbReference type="EMBL" id="LFND01000006">
    <property type="protein sequence ID" value="KMQ60028.1"/>
    <property type="molecule type" value="Genomic_DNA"/>
</dbReference>